<dbReference type="AlphaFoldDB" id="A0A8H2X9P8"/>
<dbReference type="Proteomes" id="UP000663846">
    <property type="component" value="Unassembled WGS sequence"/>
</dbReference>
<proteinExistence type="predicted"/>
<feature type="compositionally biased region" description="Polar residues" evidence="1">
    <location>
        <begin position="233"/>
        <end position="248"/>
    </location>
</feature>
<reference evidence="3" key="1">
    <citation type="submission" date="2021-01" db="EMBL/GenBank/DDBJ databases">
        <authorList>
            <person name="Kaushik A."/>
        </authorList>
    </citation>
    <scope>NUCLEOTIDE SEQUENCE</scope>
    <source>
        <strain evidence="3">AG1-1C</strain>
    </source>
</reference>
<feature type="compositionally biased region" description="Polar residues" evidence="1">
    <location>
        <begin position="157"/>
        <end position="214"/>
    </location>
</feature>
<feature type="signal peptide" evidence="2">
    <location>
        <begin position="1"/>
        <end position="20"/>
    </location>
</feature>
<feature type="chain" id="PRO_5034233519" evidence="2">
    <location>
        <begin position="21"/>
        <end position="273"/>
    </location>
</feature>
<name>A0A8H2X9P8_9AGAM</name>
<evidence type="ECO:0000313" key="3">
    <source>
        <dbReference type="EMBL" id="CAE6416788.1"/>
    </source>
</evidence>
<sequence>MLSLRKILFSALCTAPSIISAHITPTVPTTGAQYQGGQTQVFKWSYSKYDVDGNPFMVERFKCDLMWGNNHWVTLLARNLSIYDEWVAVYFRPDYGFDSTAYYVRYTTEETNATVNTNRFSLSRMNGTNLSRLFNEQPDLNIVSHGSGGSAPDRTNHSVSSVDTQPNSGHASEQATRVTHFSNLPTPTGTYSLPTNSLSHFTDGNNQSTSQTSGPIGPLGTPPTLTLGDTEDSQPTSTESQSGAISLTRQRDSAWQKISLALWPVLVGAVMAM</sequence>
<feature type="region of interest" description="Disordered" evidence="1">
    <location>
        <begin position="141"/>
        <end position="248"/>
    </location>
</feature>
<feature type="compositionally biased region" description="Low complexity" evidence="1">
    <location>
        <begin position="218"/>
        <end position="228"/>
    </location>
</feature>
<comment type="caution">
    <text evidence="3">The sequence shown here is derived from an EMBL/GenBank/DDBJ whole genome shotgun (WGS) entry which is preliminary data.</text>
</comment>
<evidence type="ECO:0000313" key="4">
    <source>
        <dbReference type="Proteomes" id="UP000663846"/>
    </source>
</evidence>
<accession>A0A8H2X9P8</accession>
<protein>
    <submittedName>
        <fullName evidence="3">Uncharacterized protein</fullName>
    </submittedName>
</protein>
<gene>
    <name evidence="3" type="ORF">RDB_LOCUS78508</name>
</gene>
<dbReference type="EMBL" id="CAJMWS010000318">
    <property type="protein sequence ID" value="CAE6416788.1"/>
    <property type="molecule type" value="Genomic_DNA"/>
</dbReference>
<evidence type="ECO:0000256" key="1">
    <source>
        <dbReference type="SAM" id="MobiDB-lite"/>
    </source>
</evidence>
<evidence type="ECO:0000256" key="2">
    <source>
        <dbReference type="SAM" id="SignalP"/>
    </source>
</evidence>
<keyword evidence="2" id="KW-0732">Signal</keyword>
<organism evidence="3 4">
    <name type="scientific">Rhizoctonia solani</name>
    <dbReference type="NCBI Taxonomy" id="456999"/>
    <lineage>
        <taxon>Eukaryota</taxon>
        <taxon>Fungi</taxon>
        <taxon>Dikarya</taxon>
        <taxon>Basidiomycota</taxon>
        <taxon>Agaricomycotina</taxon>
        <taxon>Agaricomycetes</taxon>
        <taxon>Cantharellales</taxon>
        <taxon>Ceratobasidiaceae</taxon>
        <taxon>Rhizoctonia</taxon>
    </lineage>
</organism>